<evidence type="ECO:0000313" key="5">
    <source>
        <dbReference type="Proteomes" id="UP000318571"/>
    </source>
</evidence>
<name>A0A553PLQ6_TIGCA</name>
<keyword evidence="5" id="KW-1185">Reference proteome</keyword>
<evidence type="ECO:0000259" key="3">
    <source>
        <dbReference type="Pfam" id="PF00685"/>
    </source>
</evidence>
<protein>
    <recommendedName>
        <fullName evidence="3">Sulfotransferase domain-containing protein</fullName>
    </recommendedName>
</protein>
<dbReference type="AlphaFoldDB" id="A0A553PLQ6"/>
<feature type="domain" description="Sulfotransferase" evidence="3">
    <location>
        <begin position="359"/>
        <end position="500"/>
    </location>
</feature>
<evidence type="ECO:0000256" key="2">
    <source>
        <dbReference type="SAM" id="SignalP"/>
    </source>
</evidence>
<feature type="chain" id="PRO_5022176641" description="Sulfotransferase domain-containing protein" evidence="2">
    <location>
        <begin position="17"/>
        <end position="547"/>
    </location>
</feature>
<feature type="signal peptide" evidence="2">
    <location>
        <begin position="1"/>
        <end position="16"/>
    </location>
</feature>
<dbReference type="Proteomes" id="UP000318571">
    <property type="component" value="Chromosome 11"/>
</dbReference>
<organism evidence="4 5">
    <name type="scientific">Tigriopus californicus</name>
    <name type="common">Marine copepod</name>
    <dbReference type="NCBI Taxonomy" id="6832"/>
    <lineage>
        <taxon>Eukaryota</taxon>
        <taxon>Metazoa</taxon>
        <taxon>Ecdysozoa</taxon>
        <taxon>Arthropoda</taxon>
        <taxon>Crustacea</taxon>
        <taxon>Multicrustacea</taxon>
        <taxon>Hexanauplia</taxon>
        <taxon>Copepoda</taxon>
        <taxon>Harpacticoida</taxon>
        <taxon>Harpacticidae</taxon>
        <taxon>Tigriopus</taxon>
    </lineage>
</organism>
<dbReference type="GO" id="GO:0008146">
    <property type="term" value="F:sulfotransferase activity"/>
    <property type="evidence" value="ECO:0007669"/>
    <property type="project" value="InterPro"/>
</dbReference>
<reference evidence="4 5" key="1">
    <citation type="journal article" date="2018" name="Nat. Ecol. Evol.">
        <title>Genomic signatures of mitonuclear coevolution across populations of Tigriopus californicus.</title>
        <authorList>
            <person name="Barreto F.S."/>
            <person name="Watson E.T."/>
            <person name="Lima T.G."/>
            <person name="Willett C.S."/>
            <person name="Edmands S."/>
            <person name="Li W."/>
            <person name="Burton R.S."/>
        </authorList>
    </citation>
    <scope>NUCLEOTIDE SEQUENCE [LARGE SCALE GENOMIC DNA]</scope>
    <source>
        <strain evidence="4 5">San Diego</strain>
    </source>
</reference>
<dbReference type="InterPro" id="IPR027417">
    <property type="entry name" value="P-loop_NTPase"/>
</dbReference>
<dbReference type="OrthoDB" id="5985073at2759"/>
<accession>A0A553PLQ6</accession>
<dbReference type="STRING" id="6832.A0A553PLQ6"/>
<keyword evidence="2" id="KW-0732">Signal</keyword>
<dbReference type="PANTHER" id="PTHR45964">
    <property type="entry name" value="WSCD FAMILY MEMBER CG9164"/>
    <property type="match status" value="1"/>
</dbReference>
<comment type="similarity">
    <text evidence="1">Belongs to the WSCD family.</text>
</comment>
<dbReference type="EMBL" id="VCGU01000003">
    <property type="protein sequence ID" value="TRY78614.1"/>
    <property type="molecule type" value="Genomic_DNA"/>
</dbReference>
<dbReference type="PANTHER" id="PTHR45964:SF5">
    <property type="entry name" value="WSCD FAMILY MEMBER CG9164"/>
    <property type="match status" value="1"/>
</dbReference>
<evidence type="ECO:0000313" key="4">
    <source>
        <dbReference type="EMBL" id="TRY78614.1"/>
    </source>
</evidence>
<gene>
    <name evidence="4" type="ORF">TCAL_09488</name>
</gene>
<dbReference type="InterPro" id="IPR051589">
    <property type="entry name" value="Sialate-O-sulfotransferase"/>
</dbReference>
<evidence type="ECO:0000256" key="1">
    <source>
        <dbReference type="ARBA" id="ARBA00010236"/>
    </source>
</evidence>
<dbReference type="Gene3D" id="3.40.50.300">
    <property type="entry name" value="P-loop containing nucleotide triphosphate hydrolases"/>
    <property type="match status" value="1"/>
</dbReference>
<dbReference type="SUPFAM" id="SSF52540">
    <property type="entry name" value="P-loop containing nucleoside triphosphate hydrolases"/>
    <property type="match status" value="1"/>
</dbReference>
<dbReference type="Pfam" id="PF00685">
    <property type="entry name" value="Sulfotransfer_1"/>
    <property type="match status" value="1"/>
</dbReference>
<proteinExistence type="inferred from homology"/>
<dbReference type="InterPro" id="IPR000863">
    <property type="entry name" value="Sulfotransferase_dom"/>
</dbReference>
<sequence>MHCVVIFVSLIDICVSLSVQSHINEWCSKFLTLQSFSSCEPKPDFPCNKIFGRTIVPGLNISDFQPYGKSVDGHWQQIVNPDINPLACFKGTCSKNIRFIVGAFDSKGLQKPVEVTFHDGSKILANFIDSIVHGLSVEFDPSGHQTRIGFYHNGQESFPFWHFSPSTNSAVLYWNPEKALYLVNDECFAVNLISNRILSGHRCLASEFVTENEFLLPKTVDLNSSLIPEFQAPDYLTSVSDFVMAQSTWLSLMSHPSIHGQSIFQDPSKSVLDIVDPVAIPKTFDDGTTTKCNAIVTAHLLLPGSLHETPMVCALGSGSKWIGNLLEWSTGIQGYVDAVAVLSPRYKRGAGLFVKTHHQVLQHVSEARKRESLSWRMRHIQNYHGRGILLIRSPYKTILSHWKHRHAGDEVSSMNDVELVAGLRTKEFHEFAKMELKIWMDIALDWLAVVPELFVIHYENFLEDKMKEIRKVLDFFNLPHDRARLKCVASHQSSKFKRQHQNQIPKDVFTTELLSLFDDAIEKVNKFILSRDLEPLPVSKYDFTNLI</sequence>
<comment type="caution">
    <text evidence="4">The sequence shown here is derived from an EMBL/GenBank/DDBJ whole genome shotgun (WGS) entry which is preliminary data.</text>
</comment>